<sequence length="177" mass="20229">MLFNNPSQNINTPQLQNMFNSYLTLLRTLAAQPESWHSALEQLVPRQQSVRDADRPAAAIASSPRLEEFEPQVCSETCNEIQRLFLSVTHHPIHAQQNFFEAGASSLQLIQLHNKLQHAGFQHLAVTDLFAYPTPETLSLRCRKEVQNGNSPSITLRQRQQQKRLQQREKRHKGAAQ</sequence>
<dbReference type="STRING" id="1873482.Xedl_01807"/>
<reference evidence="3 4" key="1">
    <citation type="submission" date="2016-09" db="EMBL/GenBank/DDBJ databases">
        <title>Xenorhabdus thuongxuanensis sp. nov. and Xenorhabdus eapokensis sp. nov., isolated from Steinernema species.</title>
        <authorList>
            <person name="Kaempfer P."/>
            <person name="Tobias N.J."/>
            <person name="Phan Ke L."/>
            <person name="Bode H.B."/>
            <person name="Glaeser S.P."/>
        </authorList>
    </citation>
    <scope>NUCLEOTIDE SEQUENCE [LARGE SCALE GENOMIC DNA]</scope>
    <source>
        <strain evidence="3 4">DL20</strain>
    </source>
</reference>
<organism evidence="3 4">
    <name type="scientific">Xenorhabdus eapokensis</name>
    <dbReference type="NCBI Taxonomy" id="1873482"/>
    <lineage>
        <taxon>Bacteria</taxon>
        <taxon>Pseudomonadati</taxon>
        <taxon>Pseudomonadota</taxon>
        <taxon>Gammaproteobacteria</taxon>
        <taxon>Enterobacterales</taxon>
        <taxon>Morganellaceae</taxon>
        <taxon>Xenorhabdus</taxon>
    </lineage>
</organism>
<gene>
    <name evidence="3" type="ORF">Xedl_01807</name>
</gene>
<dbReference type="Gene3D" id="1.10.1200.10">
    <property type="entry name" value="ACP-like"/>
    <property type="match status" value="1"/>
</dbReference>
<evidence type="ECO:0000313" key="3">
    <source>
        <dbReference type="EMBL" id="OKP03212.1"/>
    </source>
</evidence>
<protein>
    <submittedName>
        <fullName evidence="3">Yersiniabactin non-ribosomal peptide synthetase</fullName>
    </submittedName>
</protein>
<dbReference type="Proteomes" id="UP000186268">
    <property type="component" value="Unassembled WGS sequence"/>
</dbReference>
<accession>A0A1Q5TSL0</accession>
<dbReference type="SUPFAM" id="SSF47336">
    <property type="entry name" value="ACP-like"/>
    <property type="match status" value="1"/>
</dbReference>
<name>A0A1Q5TSL0_9GAMM</name>
<dbReference type="AlphaFoldDB" id="A0A1Q5TSL0"/>
<evidence type="ECO:0000259" key="2">
    <source>
        <dbReference type="Pfam" id="PF00550"/>
    </source>
</evidence>
<proteinExistence type="predicted"/>
<feature type="region of interest" description="Disordered" evidence="1">
    <location>
        <begin position="149"/>
        <end position="177"/>
    </location>
</feature>
<dbReference type="Pfam" id="PF00550">
    <property type="entry name" value="PP-binding"/>
    <property type="match status" value="1"/>
</dbReference>
<dbReference type="InterPro" id="IPR036736">
    <property type="entry name" value="ACP-like_sf"/>
</dbReference>
<feature type="domain" description="Carrier" evidence="2">
    <location>
        <begin position="81"/>
        <end position="139"/>
    </location>
</feature>
<dbReference type="EMBL" id="MKGQ01000010">
    <property type="protein sequence ID" value="OKP03212.1"/>
    <property type="molecule type" value="Genomic_DNA"/>
</dbReference>
<dbReference type="InterPro" id="IPR009081">
    <property type="entry name" value="PP-bd_ACP"/>
</dbReference>
<comment type="caution">
    <text evidence="3">The sequence shown here is derived from an EMBL/GenBank/DDBJ whole genome shotgun (WGS) entry which is preliminary data.</text>
</comment>
<evidence type="ECO:0000313" key="4">
    <source>
        <dbReference type="Proteomes" id="UP000186268"/>
    </source>
</evidence>
<evidence type="ECO:0000256" key="1">
    <source>
        <dbReference type="SAM" id="MobiDB-lite"/>
    </source>
</evidence>
<keyword evidence="4" id="KW-1185">Reference proteome</keyword>